<evidence type="ECO:0000256" key="5">
    <source>
        <dbReference type="PIRSR" id="PIRSR606710-1"/>
    </source>
</evidence>
<gene>
    <name evidence="9" type="ORF">BC643_1683</name>
</gene>
<evidence type="ECO:0000313" key="10">
    <source>
        <dbReference type="Proteomes" id="UP000283387"/>
    </source>
</evidence>
<name>A0A419W7D4_9BACT</name>
<feature type="chain" id="PRO_5019200338" evidence="8">
    <location>
        <begin position="26"/>
        <end position="360"/>
    </location>
</feature>
<dbReference type="CDD" id="cd18820">
    <property type="entry name" value="GH43_LbAraf43-like"/>
    <property type="match status" value="1"/>
</dbReference>
<dbReference type="InterPro" id="IPR006710">
    <property type="entry name" value="Glyco_hydro_43"/>
</dbReference>
<dbReference type="Pfam" id="PF04616">
    <property type="entry name" value="Glyco_hydro_43"/>
    <property type="match status" value="1"/>
</dbReference>
<feature type="active site" description="Proton acceptor" evidence="5">
    <location>
        <position position="45"/>
    </location>
</feature>
<dbReference type="GO" id="GO:0005975">
    <property type="term" value="P:carbohydrate metabolic process"/>
    <property type="evidence" value="ECO:0007669"/>
    <property type="project" value="InterPro"/>
</dbReference>
<keyword evidence="3 7" id="KW-0378">Hydrolase</keyword>
<reference evidence="9 10" key="1">
    <citation type="submission" date="2018-09" db="EMBL/GenBank/DDBJ databases">
        <title>Genomic Encyclopedia of Archaeal and Bacterial Type Strains, Phase II (KMG-II): from individual species to whole genera.</title>
        <authorList>
            <person name="Goeker M."/>
        </authorList>
    </citation>
    <scope>NUCLEOTIDE SEQUENCE [LARGE SCALE GENOMIC DNA]</scope>
    <source>
        <strain evidence="9 10">DSM 27148</strain>
    </source>
</reference>
<keyword evidence="4 7" id="KW-0326">Glycosidase</keyword>
<dbReference type="Gene3D" id="2.115.10.20">
    <property type="entry name" value="Glycosyl hydrolase domain, family 43"/>
    <property type="match status" value="1"/>
</dbReference>
<proteinExistence type="inferred from homology"/>
<organism evidence="9 10">
    <name type="scientific">Mangrovibacterium diazotrophicum</name>
    <dbReference type="NCBI Taxonomy" id="1261403"/>
    <lineage>
        <taxon>Bacteria</taxon>
        <taxon>Pseudomonadati</taxon>
        <taxon>Bacteroidota</taxon>
        <taxon>Bacteroidia</taxon>
        <taxon>Marinilabiliales</taxon>
        <taxon>Prolixibacteraceae</taxon>
        <taxon>Mangrovibacterium</taxon>
    </lineage>
</organism>
<evidence type="ECO:0000256" key="8">
    <source>
        <dbReference type="SAM" id="SignalP"/>
    </source>
</evidence>
<keyword evidence="10" id="KW-1185">Reference proteome</keyword>
<dbReference type="Proteomes" id="UP000283387">
    <property type="component" value="Unassembled WGS sequence"/>
</dbReference>
<evidence type="ECO:0000256" key="2">
    <source>
        <dbReference type="ARBA" id="ARBA00022729"/>
    </source>
</evidence>
<feature type="site" description="Important for catalytic activity, responsible for pKa modulation of the active site Glu and correct orientation of both the proton donor and substrate" evidence="6">
    <location>
        <position position="162"/>
    </location>
</feature>
<dbReference type="InterPro" id="IPR023296">
    <property type="entry name" value="Glyco_hydro_beta-prop_sf"/>
</dbReference>
<dbReference type="SUPFAM" id="SSF75005">
    <property type="entry name" value="Arabinanase/levansucrase/invertase"/>
    <property type="match status" value="1"/>
</dbReference>
<dbReference type="PANTHER" id="PTHR43817:SF1">
    <property type="entry name" value="HYDROLASE, FAMILY 43, PUTATIVE (AFU_ORTHOLOGUE AFUA_3G01660)-RELATED"/>
    <property type="match status" value="1"/>
</dbReference>
<dbReference type="PANTHER" id="PTHR43817">
    <property type="entry name" value="GLYCOSYL HYDROLASE"/>
    <property type="match status" value="1"/>
</dbReference>
<dbReference type="OrthoDB" id="1016412at2"/>
<sequence length="360" mass="40458">MKKYLGTVALLVGLSFACSSESAEAGEPESQVKTTFINPVWDGADPWMVKQGDEYIYCYSQNNSIVLSRSKYMTKLGEKKAIWTAPSSGWNRNCVWAPEVHFVDGHWYVYYAAGVSGPPFIHQRTGVLRSQTDDPFSNYEDMGMLYTGDNPDDPASNVWAIDMTVFEHNSKLYAVWSGWKEQMDTDATPQHLFIQEMENPWTLKGTRVLLSSPEESWETGGPLNLNEGPEALIHKGQVFIVYSCRESWLVEYRQGMLQLINPDGNLLDPSNWKKQGPVFEGNDLVYGVGHCSFVKSPDGTEDWIVYHSKKSTTPGWERDVRMQPFSWKADGTPNFGIAIPAGKQISRPSGEVVLEESEGN</sequence>
<dbReference type="GO" id="GO:0004553">
    <property type="term" value="F:hydrolase activity, hydrolyzing O-glycosyl compounds"/>
    <property type="evidence" value="ECO:0007669"/>
    <property type="project" value="InterPro"/>
</dbReference>
<evidence type="ECO:0000256" key="1">
    <source>
        <dbReference type="ARBA" id="ARBA00009865"/>
    </source>
</evidence>
<dbReference type="PROSITE" id="PS51257">
    <property type="entry name" value="PROKAR_LIPOPROTEIN"/>
    <property type="match status" value="1"/>
</dbReference>
<dbReference type="AlphaFoldDB" id="A0A419W7D4"/>
<accession>A0A419W7D4</accession>
<evidence type="ECO:0000256" key="3">
    <source>
        <dbReference type="ARBA" id="ARBA00022801"/>
    </source>
</evidence>
<dbReference type="RefSeq" id="WP_120272644.1">
    <property type="nucleotide sequence ID" value="NZ_RAPN01000001.1"/>
</dbReference>
<evidence type="ECO:0000313" key="9">
    <source>
        <dbReference type="EMBL" id="RKD91330.1"/>
    </source>
</evidence>
<feature type="signal peptide" evidence="8">
    <location>
        <begin position="1"/>
        <end position="25"/>
    </location>
</feature>
<dbReference type="EMBL" id="RAPN01000001">
    <property type="protein sequence ID" value="RKD91330.1"/>
    <property type="molecule type" value="Genomic_DNA"/>
</dbReference>
<comment type="caution">
    <text evidence="9">The sequence shown here is derived from an EMBL/GenBank/DDBJ whole genome shotgun (WGS) entry which is preliminary data.</text>
</comment>
<comment type="similarity">
    <text evidence="1 7">Belongs to the glycosyl hydrolase 43 family.</text>
</comment>
<feature type="active site" description="Proton donor" evidence="5">
    <location>
        <position position="227"/>
    </location>
</feature>
<protein>
    <submittedName>
        <fullName evidence="9">GH43 family beta-xylosidase</fullName>
    </submittedName>
</protein>
<keyword evidence="2 8" id="KW-0732">Signal</keyword>
<evidence type="ECO:0000256" key="6">
    <source>
        <dbReference type="PIRSR" id="PIRSR606710-2"/>
    </source>
</evidence>
<evidence type="ECO:0000256" key="4">
    <source>
        <dbReference type="ARBA" id="ARBA00023295"/>
    </source>
</evidence>
<evidence type="ECO:0000256" key="7">
    <source>
        <dbReference type="RuleBase" id="RU361187"/>
    </source>
</evidence>